<evidence type="ECO:0000259" key="3">
    <source>
        <dbReference type="SMART" id="SM00875"/>
    </source>
</evidence>
<reference evidence="4" key="1">
    <citation type="submission" date="2014-11" db="EMBL/GenBank/DDBJ databases">
        <authorList>
            <person name="Geib S."/>
        </authorList>
    </citation>
    <scope>NUCLEOTIDE SEQUENCE</scope>
</reference>
<keyword evidence="2" id="KW-0677">Repeat</keyword>
<dbReference type="InterPro" id="IPR015915">
    <property type="entry name" value="Kelch-typ_b-propeller"/>
</dbReference>
<dbReference type="PANTHER" id="PTHR24412:SF489">
    <property type="entry name" value="RING FINGER DOMAIN AND KELCH REPEAT-CONTAINING PROTEIN DDB_G0271372"/>
    <property type="match status" value="1"/>
</dbReference>
<name>A0A0A1XCA4_ZEUCU</name>
<dbReference type="InterPro" id="IPR011705">
    <property type="entry name" value="BACK"/>
</dbReference>
<dbReference type="PANTHER" id="PTHR24412">
    <property type="entry name" value="KELCH PROTEIN"/>
    <property type="match status" value="1"/>
</dbReference>
<dbReference type="SMART" id="SM00875">
    <property type="entry name" value="BACK"/>
    <property type="match status" value="1"/>
</dbReference>
<evidence type="ECO:0000256" key="2">
    <source>
        <dbReference type="ARBA" id="ARBA00022737"/>
    </source>
</evidence>
<feature type="domain" description="BACK" evidence="3">
    <location>
        <begin position="1"/>
        <end position="95"/>
    </location>
</feature>
<gene>
    <name evidence="4" type="primary">Klhl1_2</name>
    <name evidence="4" type="ORF">g.22108</name>
</gene>
<proteinExistence type="predicted"/>
<evidence type="ECO:0000313" key="4">
    <source>
        <dbReference type="EMBL" id="JAD08576.1"/>
    </source>
</evidence>
<dbReference type="SUPFAM" id="SSF117281">
    <property type="entry name" value="Kelch motif"/>
    <property type="match status" value="1"/>
</dbReference>
<dbReference type="AlphaFoldDB" id="A0A0A1XCA4"/>
<dbReference type="EMBL" id="GBXI01005716">
    <property type="protein sequence ID" value="JAD08576.1"/>
    <property type="molecule type" value="Transcribed_RNA"/>
</dbReference>
<reference evidence="4" key="2">
    <citation type="journal article" date="2015" name="Gigascience">
        <title>Reconstructing a comprehensive transcriptome assembly of a white-pupal translocated strain of the pest fruit fly Bactrocera cucurbitae.</title>
        <authorList>
            <person name="Sim S.B."/>
            <person name="Calla B."/>
            <person name="Hall B."/>
            <person name="DeRego T."/>
            <person name="Geib S.M."/>
        </authorList>
    </citation>
    <scope>NUCLEOTIDE SEQUENCE</scope>
</reference>
<dbReference type="Gene3D" id="2.120.10.80">
    <property type="entry name" value="Kelch-type beta propeller"/>
    <property type="match status" value="1"/>
</dbReference>
<dbReference type="SMART" id="SM00612">
    <property type="entry name" value="Kelch"/>
    <property type="match status" value="5"/>
</dbReference>
<accession>A0A0A1XCA4</accession>
<dbReference type="Pfam" id="PF24681">
    <property type="entry name" value="Kelch_KLHDC2_KLHL20_DRC7"/>
    <property type="match status" value="1"/>
</dbReference>
<protein>
    <submittedName>
        <fullName evidence="4">Kelch-like protein 1</fullName>
    </submittedName>
</protein>
<organism evidence="4">
    <name type="scientific">Zeugodacus cucurbitae</name>
    <name type="common">Melon fruit fly</name>
    <name type="synonym">Bactrocera cucurbitae</name>
    <dbReference type="NCBI Taxonomy" id="28588"/>
    <lineage>
        <taxon>Eukaryota</taxon>
        <taxon>Metazoa</taxon>
        <taxon>Ecdysozoa</taxon>
        <taxon>Arthropoda</taxon>
        <taxon>Hexapoda</taxon>
        <taxon>Insecta</taxon>
        <taxon>Pterygota</taxon>
        <taxon>Neoptera</taxon>
        <taxon>Endopterygota</taxon>
        <taxon>Diptera</taxon>
        <taxon>Brachycera</taxon>
        <taxon>Muscomorpha</taxon>
        <taxon>Tephritoidea</taxon>
        <taxon>Tephritidae</taxon>
        <taxon>Zeugodacus</taxon>
        <taxon>Zeugodacus</taxon>
    </lineage>
</organism>
<keyword evidence="1" id="KW-0880">Kelch repeat</keyword>
<sequence length="433" mass="49829">MTSSTELSTQQLISFAIKNFAQLIQSPEFLDYTPEILQQILTSDELNIDCEVVVSEALMRWYQYDKENRKKQLSMLIPALRLGQFDDAFITKYIKPLLNDEQITTEALSSISEPNNTDNRLITDCLTARNERQCKLMVLNDVKKLKYILRYNMSDKKWQKCFDFKFIDYSYALFQHNNCLLFVGGRSRGLQRNNTVKRLDLQTLECQEMAQMSQPRDDLCAVWLREQIYAFGGHDGGDPFNTAEMYDVQSNQWQLLPSMTKHRYGAGAIVYQDKIYIFGGLSIDCEPLNSVECYDPILNTWSSCCNMHGARGWPGVAILDGLIYVIGGYNEGMLNTVECYDPQLNTWRKISPLNVARFGISAIVVDKRICAVGGHDVYTVEEYDSVNEKWIERAPLPAYGIYSCVEVPNHLVNKLQSQYSVKINKKINRNFRK</sequence>
<dbReference type="InterPro" id="IPR006652">
    <property type="entry name" value="Kelch_1"/>
</dbReference>
<evidence type="ECO:0000256" key="1">
    <source>
        <dbReference type="ARBA" id="ARBA00022441"/>
    </source>
</evidence>
<dbReference type="Gene3D" id="1.25.40.420">
    <property type="match status" value="1"/>
</dbReference>
<dbReference type="Pfam" id="PF07707">
    <property type="entry name" value="BACK"/>
    <property type="match status" value="1"/>
</dbReference>